<evidence type="ECO:0000259" key="1">
    <source>
        <dbReference type="Pfam" id="PF14529"/>
    </source>
</evidence>
<sequence length="170" mass="19563">MSKALKDYNTFSESERIFCAKFAEQHHHALLRQAYAQTADHAKEEIKQIYDDLSEIIKRNKAWKEKLLVVSDFNAKGIAGTFGLGDRNNSGSLLLECCKKLHLFITNTWFEQKESARNTRTSPGDRYRNQIDFVLCNQRYRNIIQNSKVRHGVDCGSDHKPVIITSKRSG</sequence>
<comment type="caution">
    <text evidence="2">The sequence shown here is derived from an EMBL/GenBank/DDBJ whole genome shotgun (WGS) entry which is preliminary data.</text>
</comment>
<evidence type="ECO:0000313" key="3">
    <source>
        <dbReference type="Proteomes" id="UP000762676"/>
    </source>
</evidence>
<dbReference type="SUPFAM" id="SSF56219">
    <property type="entry name" value="DNase I-like"/>
    <property type="match status" value="1"/>
</dbReference>
<reference evidence="2 3" key="1">
    <citation type="journal article" date="2021" name="Elife">
        <title>Chloroplast acquisition without the gene transfer in kleptoplastic sea slugs, Plakobranchus ocellatus.</title>
        <authorList>
            <person name="Maeda T."/>
            <person name="Takahashi S."/>
            <person name="Yoshida T."/>
            <person name="Shimamura S."/>
            <person name="Takaki Y."/>
            <person name="Nagai Y."/>
            <person name="Toyoda A."/>
            <person name="Suzuki Y."/>
            <person name="Arimoto A."/>
            <person name="Ishii H."/>
            <person name="Satoh N."/>
            <person name="Nishiyama T."/>
            <person name="Hasebe M."/>
            <person name="Maruyama T."/>
            <person name="Minagawa J."/>
            <person name="Obokata J."/>
            <person name="Shigenobu S."/>
        </authorList>
    </citation>
    <scope>NUCLEOTIDE SEQUENCE [LARGE SCALE GENOMIC DNA]</scope>
</reference>
<gene>
    <name evidence="2" type="ORF">ElyMa_006995700</name>
</gene>
<dbReference type="GO" id="GO:0003824">
    <property type="term" value="F:catalytic activity"/>
    <property type="evidence" value="ECO:0007669"/>
    <property type="project" value="InterPro"/>
</dbReference>
<protein>
    <submittedName>
        <fullName evidence="2">Craniofacial development protein 2-like</fullName>
    </submittedName>
</protein>
<dbReference type="PANTHER" id="PTHR23227:SF85">
    <property type="entry name" value="CRANIOFACIAL DEVELOPMENT PROTEIN 2"/>
    <property type="match status" value="1"/>
</dbReference>
<dbReference type="PANTHER" id="PTHR23227">
    <property type="entry name" value="BUCENTAUR RELATED"/>
    <property type="match status" value="1"/>
</dbReference>
<dbReference type="Pfam" id="PF14529">
    <property type="entry name" value="Exo_endo_phos_2"/>
    <property type="match status" value="1"/>
</dbReference>
<dbReference type="EMBL" id="BMAT01013981">
    <property type="protein sequence ID" value="GFS24151.1"/>
    <property type="molecule type" value="Genomic_DNA"/>
</dbReference>
<name>A0AAV4JPB9_9GAST</name>
<dbReference type="Proteomes" id="UP000762676">
    <property type="component" value="Unassembled WGS sequence"/>
</dbReference>
<dbReference type="Gene3D" id="3.60.10.10">
    <property type="entry name" value="Endonuclease/exonuclease/phosphatase"/>
    <property type="match status" value="1"/>
</dbReference>
<feature type="domain" description="Endonuclease/exonuclease/phosphatase" evidence="1">
    <location>
        <begin position="35"/>
        <end position="163"/>
    </location>
</feature>
<organism evidence="2 3">
    <name type="scientific">Elysia marginata</name>
    <dbReference type="NCBI Taxonomy" id="1093978"/>
    <lineage>
        <taxon>Eukaryota</taxon>
        <taxon>Metazoa</taxon>
        <taxon>Spiralia</taxon>
        <taxon>Lophotrochozoa</taxon>
        <taxon>Mollusca</taxon>
        <taxon>Gastropoda</taxon>
        <taxon>Heterobranchia</taxon>
        <taxon>Euthyneura</taxon>
        <taxon>Panpulmonata</taxon>
        <taxon>Sacoglossa</taxon>
        <taxon>Placobranchoidea</taxon>
        <taxon>Plakobranchidae</taxon>
        <taxon>Elysia</taxon>
    </lineage>
</organism>
<dbReference type="InterPro" id="IPR005135">
    <property type="entry name" value="Endo/exonuclease/phosphatase"/>
</dbReference>
<proteinExistence type="predicted"/>
<keyword evidence="3" id="KW-1185">Reference proteome</keyword>
<evidence type="ECO:0000313" key="2">
    <source>
        <dbReference type="EMBL" id="GFS24151.1"/>
    </source>
</evidence>
<dbReference type="AlphaFoldDB" id="A0AAV4JPB9"/>
<dbReference type="InterPro" id="IPR027124">
    <property type="entry name" value="Swc5/CFDP1/2"/>
</dbReference>
<accession>A0AAV4JPB9</accession>
<dbReference type="InterPro" id="IPR036691">
    <property type="entry name" value="Endo/exonu/phosph_ase_sf"/>
</dbReference>